<evidence type="ECO:0000256" key="2">
    <source>
        <dbReference type="ARBA" id="ARBA00022771"/>
    </source>
</evidence>
<gene>
    <name evidence="8" type="ORF">RJ640_003776</name>
</gene>
<evidence type="ECO:0000256" key="1">
    <source>
        <dbReference type="ARBA" id="ARBA00022723"/>
    </source>
</evidence>
<dbReference type="Pfam" id="PF25565">
    <property type="entry name" value="Ubiquitin_At1g33420"/>
    <property type="match status" value="1"/>
</dbReference>
<feature type="region of interest" description="Disordered" evidence="6">
    <location>
        <begin position="363"/>
        <end position="383"/>
    </location>
</feature>
<organism evidence="8 9">
    <name type="scientific">Escallonia rubra</name>
    <dbReference type="NCBI Taxonomy" id="112253"/>
    <lineage>
        <taxon>Eukaryota</taxon>
        <taxon>Viridiplantae</taxon>
        <taxon>Streptophyta</taxon>
        <taxon>Embryophyta</taxon>
        <taxon>Tracheophyta</taxon>
        <taxon>Spermatophyta</taxon>
        <taxon>Magnoliopsida</taxon>
        <taxon>eudicotyledons</taxon>
        <taxon>Gunneridae</taxon>
        <taxon>Pentapetalae</taxon>
        <taxon>asterids</taxon>
        <taxon>campanulids</taxon>
        <taxon>Escalloniales</taxon>
        <taxon>Escalloniaceae</taxon>
        <taxon>Escallonia</taxon>
    </lineage>
</organism>
<dbReference type="Pfam" id="PF00628">
    <property type="entry name" value="PHD"/>
    <property type="match status" value="1"/>
</dbReference>
<dbReference type="PANTHER" id="PTHR46201">
    <property type="entry name" value="PHD FINGER PROTEIN MALE MEIOCYTE DEATH 1-RELATED"/>
    <property type="match status" value="1"/>
</dbReference>
<keyword evidence="3" id="KW-0862">Zinc</keyword>
<dbReference type="EMBL" id="JAVXUO010002955">
    <property type="protein sequence ID" value="KAK2968042.1"/>
    <property type="molecule type" value="Genomic_DNA"/>
</dbReference>
<name>A0AA88UAL1_9ASTE</name>
<sequence length="690" mass="77411">MPVPVLEACKKRKRAAKFYGLHTFADPGCPIAPSGPFRDNVLFFLQECAEPEDYNVKGMPVWCTFLVHEKKGFVLPLYTIEESVKHSLQPFCDQCRCAGWSHHFVSKRKYHFIIPMDAEWNKPLNAGVFDLQTHLLHGLIHCNGFGHLLSINGREAGCKYLCGKEIMDLWDRICTNLHARKVAVEDTSKKKLMDLRLLHGVTYGRSWFGRWGYKFCHGSFGVNEQKYNWAVEILSSLNLDKIIQDFQSTDQVKKVKHIIQFYRDLSVTELDTIRDLLKFMLALMSCASTKRTSAIAAPAQHNRSRSSARTAALSKPVVKGRCGLKCKRFATVAANLDSRWPIRRLEYAAIVIVDALKEKKVANKSSNGGNGSGMTRQEARDAARQHIGDTGLIDHVLKAMNNVIVGGYIVRRAVNPSTRVLEFTIQEVGNDDQVEPEQEIVTEPIQAPAVAPGVDVYSDVYYLYSDVLLDYPDSEVVELAVQTILDSKQFVKDWPFRDEADEFLRFICRVMPSLAEFQTDLMRGSPPGEYISVPLHASIGDLKAAVQGAMRDTYCIMEGVAITEIDGIEGMEDTEVLFGLLESGSELWLRGRGMDLGTDLKYEAGADNWTVRCKCGAQDDDGERMVACDMCEVWQHTRCNGIDDSEAVPPLFVCSRCCTSFLPSKSEDSFEYDYFGDSLLPSVAEGLIYS</sequence>
<evidence type="ECO:0000256" key="3">
    <source>
        <dbReference type="ARBA" id="ARBA00022833"/>
    </source>
</evidence>
<dbReference type="CDD" id="cd15556">
    <property type="entry name" value="PHD_MMD1_like"/>
    <property type="match status" value="1"/>
</dbReference>
<comment type="caution">
    <text evidence="8">The sequence shown here is derived from an EMBL/GenBank/DDBJ whole genome shotgun (WGS) entry which is preliminary data.</text>
</comment>
<evidence type="ECO:0000313" key="8">
    <source>
        <dbReference type="EMBL" id="KAK2968042.1"/>
    </source>
</evidence>
<dbReference type="PANTHER" id="PTHR46201:SF9">
    <property type="entry name" value="PHD FINGER PROTEIN MALE MEIOCYTE DEATH 1"/>
    <property type="match status" value="1"/>
</dbReference>
<accession>A0AA88UAL1</accession>
<feature type="domain" description="Zinc finger PHD-type" evidence="7">
    <location>
        <begin position="612"/>
        <end position="658"/>
    </location>
</feature>
<evidence type="ECO:0000256" key="4">
    <source>
        <dbReference type="ARBA" id="ARBA00023015"/>
    </source>
</evidence>
<dbReference type="SUPFAM" id="SSF57903">
    <property type="entry name" value="FYVE/PHD zinc finger"/>
    <property type="match status" value="1"/>
</dbReference>
<keyword evidence="5" id="KW-0804">Transcription</keyword>
<dbReference type="InterPro" id="IPR059080">
    <property type="entry name" value="WHD_PTC1"/>
</dbReference>
<dbReference type="InterPro" id="IPR057765">
    <property type="entry name" value="MS1-like_ubiquitin"/>
</dbReference>
<keyword evidence="4" id="KW-0805">Transcription regulation</keyword>
<protein>
    <recommendedName>
        <fullName evidence="7">Zinc finger PHD-type domain-containing protein</fullName>
    </recommendedName>
</protein>
<keyword evidence="1" id="KW-0479">Metal-binding</keyword>
<evidence type="ECO:0000256" key="5">
    <source>
        <dbReference type="ARBA" id="ARBA00023163"/>
    </source>
</evidence>
<dbReference type="InterPro" id="IPR058054">
    <property type="entry name" value="Znf_MS1-like"/>
</dbReference>
<dbReference type="GO" id="GO:0008270">
    <property type="term" value="F:zinc ion binding"/>
    <property type="evidence" value="ECO:0007669"/>
    <property type="project" value="UniProtKB-KW"/>
</dbReference>
<dbReference type="InterPro" id="IPR019786">
    <property type="entry name" value="Zinc_finger_PHD-type_CS"/>
</dbReference>
<dbReference type="Proteomes" id="UP001187471">
    <property type="component" value="Unassembled WGS sequence"/>
</dbReference>
<dbReference type="InterPro" id="IPR019787">
    <property type="entry name" value="Znf_PHD-finger"/>
</dbReference>
<dbReference type="InterPro" id="IPR001965">
    <property type="entry name" value="Znf_PHD"/>
</dbReference>
<keyword evidence="2" id="KW-0863">Zinc-finger</keyword>
<evidence type="ECO:0000256" key="6">
    <source>
        <dbReference type="SAM" id="MobiDB-lite"/>
    </source>
</evidence>
<dbReference type="SMART" id="SM00249">
    <property type="entry name" value="PHD"/>
    <property type="match status" value="1"/>
</dbReference>
<evidence type="ECO:0000313" key="9">
    <source>
        <dbReference type="Proteomes" id="UP001187471"/>
    </source>
</evidence>
<proteinExistence type="predicted"/>
<dbReference type="Gene3D" id="3.30.40.10">
    <property type="entry name" value="Zinc/RING finger domain, C3HC4 (zinc finger)"/>
    <property type="match status" value="1"/>
</dbReference>
<keyword evidence="9" id="KW-1185">Reference proteome</keyword>
<dbReference type="PROSITE" id="PS01359">
    <property type="entry name" value="ZF_PHD_1"/>
    <property type="match status" value="1"/>
</dbReference>
<dbReference type="InterPro" id="IPR011011">
    <property type="entry name" value="Znf_FYVE_PHD"/>
</dbReference>
<dbReference type="InterPro" id="IPR013083">
    <property type="entry name" value="Znf_RING/FYVE/PHD"/>
</dbReference>
<dbReference type="Pfam" id="PF25874">
    <property type="entry name" value="WHD_plant_repro"/>
    <property type="match status" value="1"/>
</dbReference>
<reference evidence="8" key="1">
    <citation type="submission" date="2022-12" db="EMBL/GenBank/DDBJ databases">
        <title>Draft genome assemblies for two species of Escallonia (Escalloniales).</title>
        <authorList>
            <person name="Chanderbali A."/>
            <person name="Dervinis C."/>
            <person name="Anghel I."/>
            <person name="Soltis D."/>
            <person name="Soltis P."/>
            <person name="Zapata F."/>
        </authorList>
    </citation>
    <scope>NUCLEOTIDE SEQUENCE</scope>
    <source>
        <strain evidence="8">UCBG92.1500</strain>
        <tissue evidence="8">Leaf</tissue>
    </source>
</reference>
<dbReference type="AlphaFoldDB" id="A0AA88UAL1"/>
<evidence type="ECO:0000259" key="7">
    <source>
        <dbReference type="SMART" id="SM00249"/>
    </source>
</evidence>